<keyword evidence="2" id="KW-1277">Toxin-antitoxin system</keyword>
<name>A0A4U3EQR5_9GAMM</name>
<protein>
    <submittedName>
        <fullName evidence="3">Type II toxin-antitoxin system RelE/ParE family toxin</fullName>
    </submittedName>
    <submittedName>
        <fullName evidence="4">Type II toxin-antitoxin system mRNA interferase toxin, RelE/StbE family</fullName>
    </submittedName>
</protein>
<comment type="similarity">
    <text evidence="1">Belongs to the RelE toxin family.</text>
</comment>
<evidence type="ECO:0000256" key="2">
    <source>
        <dbReference type="ARBA" id="ARBA00022649"/>
    </source>
</evidence>
<dbReference type="EMBL" id="JACYNN010000046">
    <property type="protein sequence ID" value="MBD8109332.1"/>
    <property type="molecule type" value="Genomic_DNA"/>
</dbReference>
<organism evidence="4 5">
    <name type="scientific">Erwinia persicina</name>
    <dbReference type="NCBI Taxonomy" id="55211"/>
    <lineage>
        <taxon>Bacteria</taxon>
        <taxon>Pseudomonadati</taxon>
        <taxon>Pseudomonadota</taxon>
        <taxon>Gammaproteobacteria</taxon>
        <taxon>Enterobacterales</taxon>
        <taxon>Erwiniaceae</taxon>
        <taxon>Erwinia</taxon>
    </lineage>
</organism>
<accession>A0A4U3EQR5</accession>
<dbReference type="SUPFAM" id="SSF143011">
    <property type="entry name" value="RelE-like"/>
    <property type="match status" value="1"/>
</dbReference>
<evidence type="ECO:0000313" key="5">
    <source>
        <dbReference type="Proteomes" id="UP000306393"/>
    </source>
</evidence>
<gene>
    <name evidence="4" type="ORF">EpCFBP13511_23865</name>
    <name evidence="3" type="ORF">IFT93_23500</name>
</gene>
<evidence type="ECO:0000313" key="6">
    <source>
        <dbReference type="Proteomes" id="UP000661012"/>
    </source>
</evidence>
<proteinExistence type="inferred from homology"/>
<reference evidence="4 5" key="1">
    <citation type="journal article" date="2019" name="Sci. Rep.">
        <title>Differences in resource use lead to coexistence of seed-transmitted microbial populations.</title>
        <authorList>
            <person name="Torres-Cortes G."/>
            <person name="Garcia B.J."/>
            <person name="Compant S."/>
            <person name="Rezki S."/>
            <person name="Jones P."/>
            <person name="Preveaux A."/>
            <person name="Briand M."/>
            <person name="Roulet A."/>
            <person name="Bouchez O."/>
            <person name="Jacobson D."/>
            <person name="Barret M."/>
        </authorList>
    </citation>
    <scope>NUCLEOTIDE SEQUENCE [LARGE SCALE GENOMIC DNA]</scope>
    <source>
        <strain evidence="4 5">CFBP13511</strain>
    </source>
</reference>
<dbReference type="InterPro" id="IPR035093">
    <property type="entry name" value="RelE/ParE_toxin_dom_sf"/>
</dbReference>
<evidence type="ECO:0000313" key="3">
    <source>
        <dbReference type="EMBL" id="MBD8109332.1"/>
    </source>
</evidence>
<dbReference type="Pfam" id="PF05016">
    <property type="entry name" value="ParE_toxin"/>
    <property type="match status" value="1"/>
</dbReference>
<dbReference type="OrthoDB" id="9801234at2"/>
<dbReference type="AlphaFoldDB" id="A0A4U3EQR5"/>
<dbReference type="Proteomes" id="UP000661012">
    <property type="component" value="Unassembled WGS sequence"/>
</dbReference>
<dbReference type="EMBL" id="QGAC01000052">
    <property type="protein sequence ID" value="TKJ82665.1"/>
    <property type="molecule type" value="Genomic_DNA"/>
</dbReference>
<dbReference type="RefSeq" id="WP_137270239.1">
    <property type="nucleotide sequence ID" value="NZ_JACYMQ010000049.1"/>
</dbReference>
<sequence length="107" mass="12147">MSGKFTAILKFKALAKKEWDALNPSIREKFAKVLKKRAASYDALTMPANRLSLQHSCYKIKLRNDGYRLAYTVTSDDGGNVRVTVTVVAVDRRDEIYEDLHKRLAGK</sequence>
<keyword evidence="6" id="KW-1185">Reference proteome</keyword>
<evidence type="ECO:0000313" key="4">
    <source>
        <dbReference type="EMBL" id="TKJ82665.1"/>
    </source>
</evidence>
<dbReference type="PANTHER" id="PTHR35601">
    <property type="entry name" value="TOXIN RELE"/>
    <property type="match status" value="1"/>
</dbReference>
<comment type="caution">
    <text evidence="4">The sequence shown here is derived from an EMBL/GenBank/DDBJ whole genome shotgun (WGS) entry which is preliminary data.</text>
</comment>
<dbReference type="Proteomes" id="UP000306393">
    <property type="component" value="Unassembled WGS sequence"/>
</dbReference>
<dbReference type="STRING" id="1219360.GCA_001571305_03967"/>
<reference evidence="3 6" key="2">
    <citation type="journal article" date="2020" name="FEMS Microbiol. Ecol.">
        <title>Temporal dynamics of bacterial communities during seed development and maturation.</title>
        <authorList>
            <person name="Chesneau G."/>
            <person name="Torres-Cortes G."/>
            <person name="Briand M."/>
            <person name="Darrasse A."/>
            <person name="Preveaux A."/>
            <person name="Marais C."/>
            <person name="Jacques M.A."/>
            <person name="Shade A."/>
            <person name="Barret M."/>
        </authorList>
    </citation>
    <scope>NUCLEOTIDE SEQUENCE [LARGE SCALE GENOMIC DNA]</scope>
    <source>
        <strain evidence="3 6">CFBP13732</strain>
    </source>
</reference>
<dbReference type="InterPro" id="IPR007712">
    <property type="entry name" value="RelE/ParE_toxin"/>
</dbReference>
<dbReference type="PANTHER" id="PTHR35601:SF1">
    <property type="entry name" value="TOXIN RELE"/>
    <property type="match status" value="1"/>
</dbReference>
<evidence type="ECO:0000256" key="1">
    <source>
        <dbReference type="ARBA" id="ARBA00006226"/>
    </source>
</evidence>
<dbReference type="Gene3D" id="3.30.2310.20">
    <property type="entry name" value="RelE-like"/>
    <property type="match status" value="1"/>
</dbReference>